<dbReference type="EMBL" id="CP137852">
    <property type="protein sequence ID" value="WPB85895.1"/>
    <property type="molecule type" value="Genomic_DNA"/>
</dbReference>
<dbReference type="InterPro" id="IPR001867">
    <property type="entry name" value="OmpR/PhoB-type_DNA-bd"/>
</dbReference>
<dbReference type="SUPFAM" id="SSF52172">
    <property type="entry name" value="CheY-like"/>
    <property type="match status" value="1"/>
</dbReference>
<evidence type="ECO:0000259" key="5">
    <source>
        <dbReference type="PROSITE" id="PS51755"/>
    </source>
</evidence>
<dbReference type="PROSITE" id="PS51755">
    <property type="entry name" value="OMPR_PHOB"/>
    <property type="match status" value="1"/>
</dbReference>
<proteinExistence type="predicted"/>
<reference evidence="6 7" key="1">
    <citation type="submission" date="2023-11" db="EMBL/GenBank/DDBJ databases">
        <title>Arctic aerobic anoxygenic photoheterotroph Sediminicoccus rosea KRV36 adapts its photosynthesis to long days of polar summer.</title>
        <authorList>
            <person name="Tomasch J."/>
            <person name="Kopejtka K."/>
            <person name="Bily T."/>
            <person name="Gardiner A.T."/>
            <person name="Gardian Z."/>
            <person name="Shivaramu S."/>
            <person name="Koblizek M."/>
            <person name="Engelhardt F."/>
            <person name="Kaftan D."/>
        </authorList>
    </citation>
    <scope>NUCLEOTIDE SEQUENCE [LARGE SCALE GENOMIC DNA]</scope>
    <source>
        <strain evidence="6 7">R-30</strain>
    </source>
</reference>
<organism evidence="6 7">
    <name type="scientific">Sediminicoccus rosea</name>
    <dbReference type="NCBI Taxonomy" id="1225128"/>
    <lineage>
        <taxon>Bacteria</taxon>
        <taxon>Pseudomonadati</taxon>
        <taxon>Pseudomonadota</taxon>
        <taxon>Alphaproteobacteria</taxon>
        <taxon>Acetobacterales</taxon>
        <taxon>Roseomonadaceae</taxon>
        <taxon>Sediminicoccus</taxon>
    </lineage>
</organism>
<dbReference type="RefSeq" id="WP_318649873.1">
    <property type="nucleotide sequence ID" value="NZ_CP137852.1"/>
</dbReference>
<evidence type="ECO:0000313" key="7">
    <source>
        <dbReference type="Proteomes" id="UP001305521"/>
    </source>
</evidence>
<dbReference type="Pfam" id="PF00486">
    <property type="entry name" value="Trans_reg_C"/>
    <property type="match status" value="1"/>
</dbReference>
<keyword evidence="1 3" id="KW-0238">DNA-binding</keyword>
<feature type="modified residue" description="4-aspartylphosphate" evidence="2">
    <location>
        <position position="51"/>
    </location>
</feature>
<dbReference type="Proteomes" id="UP001305521">
    <property type="component" value="Chromosome"/>
</dbReference>
<feature type="domain" description="Response regulatory" evidence="4">
    <location>
        <begin position="2"/>
        <end position="116"/>
    </location>
</feature>
<feature type="DNA-binding region" description="OmpR/PhoB-type" evidence="3">
    <location>
        <begin position="124"/>
        <end position="218"/>
    </location>
</feature>
<evidence type="ECO:0000259" key="4">
    <source>
        <dbReference type="PROSITE" id="PS50110"/>
    </source>
</evidence>
<dbReference type="InterPro" id="IPR011006">
    <property type="entry name" value="CheY-like_superfamily"/>
</dbReference>
<dbReference type="Gene3D" id="3.40.50.2300">
    <property type="match status" value="1"/>
</dbReference>
<dbReference type="PROSITE" id="PS50110">
    <property type="entry name" value="RESPONSE_REGULATORY"/>
    <property type="match status" value="1"/>
</dbReference>
<sequence length="227" mass="24801">MRLLIVEDSPELHQQLRTGLTEAGFAVDGAMDGEEALYLGETEPYDAVVLDLGLPRVDGLTVLRRWRAAERAMPVLILTARDSWTEKVEGLNAGADDYLAKPFAMAELVARLNALIRRSNGVAKTELVFGEVRLDTAARAVSRNGQAVRLTALEYGMLAYLALHAGRPISKTELTEHLYAQDFDRDSNTLEVIVARLRRKLGDQLIETVRGQGYRLIPASTAGAGAG</sequence>
<feature type="domain" description="OmpR/PhoB-type" evidence="5">
    <location>
        <begin position="124"/>
        <end position="218"/>
    </location>
</feature>
<dbReference type="SMART" id="SM00448">
    <property type="entry name" value="REC"/>
    <property type="match status" value="1"/>
</dbReference>
<gene>
    <name evidence="6" type="ORF">R9Z33_03240</name>
</gene>
<evidence type="ECO:0000256" key="3">
    <source>
        <dbReference type="PROSITE-ProRule" id="PRU01091"/>
    </source>
</evidence>
<protein>
    <submittedName>
        <fullName evidence="6">Response regulator transcription factor</fullName>
    </submittedName>
</protein>
<evidence type="ECO:0000256" key="1">
    <source>
        <dbReference type="ARBA" id="ARBA00023125"/>
    </source>
</evidence>
<dbReference type="CDD" id="cd19934">
    <property type="entry name" value="REC_OmpR_EcPhoP-like"/>
    <property type="match status" value="1"/>
</dbReference>
<keyword evidence="7" id="KW-1185">Reference proteome</keyword>
<dbReference type="InterPro" id="IPR039420">
    <property type="entry name" value="WalR-like"/>
</dbReference>
<dbReference type="Gene3D" id="1.10.10.10">
    <property type="entry name" value="Winged helix-like DNA-binding domain superfamily/Winged helix DNA-binding domain"/>
    <property type="match status" value="1"/>
</dbReference>
<dbReference type="CDD" id="cd00383">
    <property type="entry name" value="trans_reg_C"/>
    <property type="match status" value="1"/>
</dbReference>
<dbReference type="Pfam" id="PF00072">
    <property type="entry name" value="Response_reg"/>
    <property type="match status" value="1"/>
</dbReference>
<accession>A0ABZ0PK01</accession>
<dbReference type="InterPro" id="IPR001789">
    <property type="entry name" value="Sig_transdc_resp-reg_receiver"/>
</dbReference>
<keyword evidence="2" id="KW-0597">Phosphoprotein</keyword>
<dbReference type="SMART" id="SM00862">
    <property type="entry name" value="Trans_reg_C"/>
    <property type="match status" value="1"/>
</dbReference>
<evidence type="ECO:0000313" key="6">
    <source>
        <dbReference type="EMBL" id="WPB85895.1"/>
    </source>
</evidence>
<dbReference type="PANTHER" id="PTHR48111:SF37">
    <property type="entry name" value="RESPONSE REGULATOR PROTEIN CARR"/>
    <property type="match status" value="1"/>
</dbReference>
<evidence type="ECO:0000256" key="2">
    <source>
        <dbReference type="PROSITE-ProRule" id="PRU00169"/>
    </source>
</evidence>
<dbReference type="InterPro" id="IPR036388">
    <property type="entry name" value="WH-like_DNA-bd_sf"/>
</dbReference>
<dbReference type="Gene3D" id="6.10.250.690">
    <property type="match status" value="1"/>
</dbReference>
<dbReference type="PANTHER" id="PTHR48111">
    <property type="entry name" value="REGULATOR OF RPOS"/>
    <property type="match status" value="1"/>
</dbReference>
<name>A0ABZ0PK01_9PROT</name>